<comment type="similarity">
    <text evidence="7">Belongs to the BAR homeobox family.</text>
</comment>
<dbReference type="Gene3D" id="1.10.10.60">
    <property type="entry name" value="Homeodomain-like"/>
    <property type="match status" value="1"/>
</dbReference>
<feature type="compositionally biased region" description="Low complexity" evidence="10">
    <location>
        <begin position="86"/>
        <end position="96"/>
    </location>
</feature>
<dbReference type="PANTHER" id="PTHR24333">
    <property type="entry name" value="HOMEO BOX HB9 LIKE A-RELATED"/>
    <property type="match status" value="1"/>
</dbReference>
<dbReference type="OMA" id="HPMLSQP"/>
<dbReference type="OrthoDB" id="6159439at2759"/>
<dbReference type="FunFam" id="1.10.10.60:FF:000097">
    <property type="entry name" value="barH-like 2 homeobox protein-like"/>
    <property type="match status" value="1"/>
</dbReference>
<dbReference type="FunCoup" id="A0A7M7PT10">
    <property type="interactions" value="273"/>
</dbReference>
<dbReference type="GO" id="GO:0005634">
    <property type="term" value="C:nucleus"/>
    <property type="evidence" value="ECO:0000318"/>
    <property type="project" value="GO_Central"/>
</dbReference>
<dbReference type="SUPFAM" id="SSF46689">
    <property type="entry name" value="Homeodomain-like"/>
    <property type="match status" value="1"/>
</dbReference>
<dbReference type="InParanoid" id="A0A7M7PT10"/>
<dbReference type="AlphaFoldDB" id="A0A7M7PT10"/>
<evidence type="ECO:0000313" key="13">
    <source>
        <dbReference type="Proteomes" id="UP000007110"/>
    </source>
</evidence>
<feature type="compositionally biased region" description="Basic and acidic residues" evidence="10">
    <location>
        <begin position="99"/>
        <end position="111"/>
    </location>
</feature>
<keyword evidence="4 8" id="KW-0371">Homeobox</keyword>
<keyword evidence="13" id="KW-1185">Reference proteome</keyword>
<evidence type="ECO:0000256" key="4">
    <source>
        <dbReference type="ARBA" id="ARBA00023155"/>
    </source>
</evidence>
<dbReference type="EnsemblMetazoa" id="XM_030998177">
    <property type="protein sequence ID" value="XP_030854037"/>
    <property type="gene ID" value="LOC115919053"/>
</dbReference>
<evidence type="ECO:0000256" key="1">
    <source>
        <dbReference type="ARBA" id="ARBA00004123"/>
    </source>
</evidence>
<evidence type="ECO:0000256" key="8">
    <source>
        <dbReference type="PROSITE-ProRule" id="PRU00108"/>
    </source>
</evidence>
<dbReference type="PANTHER" id="PTHR24333:SF5">
    <property type="entry name" value="VENT HOMEOBOX"/>
    <property type="match status" value="1"/>
</dbReference>
<dbReference type="InterPro" id="IPR017970">
    <property type="entry name" value="Homeobox_CS"/>
</dbReference>
<name>A0A7M7PT10_STRPU</name>
<feature type="region of interest" description="Disordered" evidence="10">
    <location>
        <begin position="1"/>
        <end position="21"/>
    </location>
</feature>
<evidence type="ECO:0000256" key="10">
    <source>
        <dbReference type="SAM" id="MobiDB-lite"/>
    </source>
</evidence>
<organism evidence="12 13">
    <name type="scientific">Strongylocentrotus purpuratus</name>
    <name type="common">Purple sea urchin</name>
    <dbReference type="NCBI Taxonomy" id="7668"/>
    <lineage>
        <taxon>Eukaryota</taxon>
        <taxon>Metazoa</taxon>
        <taxon>Echinodermata</taxon>
        <taxon>Eleutherozoa</taxon>
        <taxon>Echinozoa</taxon>
        <taxon>Echinoidea</taxon>
        <taxon>Euechinoidea</taxon>
        <taxon>Echinacea</taxon>
        <taxon>Camarodonta</taxon>
        <taxon>Echinidea</taxon>
        <taxon>Strongylocentrotidae</taxon>
        <taxon>Strongylocentrotus</taxon>
    </lineage>
</organism>
<sequence>MLSQGNLQIPLPVRNPVSAPPSFLIRDILGDLKTRETNSRTDAEIREFDRRSAFHFRHSDLSLQRAEKDNKDIDDDVDDDDRHSETTSLKRSLSSDDLTDSKSKDNDYDKDGDPDDSETDGSGSKSKKPRKARTAFTDHQLNTLERSFERQKYLSVQDRMELAASLTLTDTQVKTWYQNRRTKWKRQTAVGLELLAEAGNYSASMQRLFAPPFYYHPTQGIVSNLDGLYGLQAGQRPVLPRLFLHGLQQHVSHLPLTPRPLHPHSH</sequence>
<evidence type="ECO:0000256" key="5">
    <source>
        <dbReference type="ARBA" id="ARBA00023163"/>
    </source>
</evidence>
<keyword evidence="2" id="KW-0805">Transcription regulation</keyword>
<evidence type="ECO:0000256" key="3">
    <source>
        <dbReference type="ARBA" id="ARBA00023125"/>
    </source>
</evidence>
<dbReference type="KEGG" id="spu:115919053"/>
<dbReference type="GO" id="GO:0006357">
    <property type="term" value="P:regulation of transcription by RNA polymerase II"/>
    <property type="evidence" value="ECO:0000318"/>
    <property type="project" value="GO_Central"/>
</dbReference>
<feature type="region of interest" description="Disordered" evidence="10">
    <location>
        <begin position="71"/>
        <end position="139"/>
    </location>
</feature>
<protein>
    <recommendedName>
        <fullName evidence="11">Homeobox domain-containing protein</fullName>
    </recommendedName>
</protein>
<dbReference type="CDD" id="cd00086">
    <property type="entry name" value="homeodomain"/>
    <property type="match status" value="1"/>
</dbReference>
<dbReference type="SMART" id="SM00389">
    <property type="entry name" value="HOX"/>
    <property type="match status" value="1"/>
</dbReference>
<feature type="DNA-binding region" description="Homeobox" evidence="8">
    <location>
        <begin position="129"/>
        <end position="188"/>
    </location>
</feature>
<evidence type="ECO:0000256" key="9">
    <source>
        <dbReference type="RuleBase" id="RU000682"/>
    </source>
</evidence>
<dbReference type="GO" id="GO:0000977">
    <property type="term" value="F:RNA polymerase II transcription regulatory region sequence-specific DNA binding"/>
    <property type="evidence" value="ECO:0000318"/>
    <property type="project" value="GO_Central"/>
</dbReference>
<comment type="subcellular location">
    <subcellularLocation>
        <location evidence="1 8 9">Nucleus</location>
    </subcellularLocation>
</comment>
<dbReference type="RefSeq" id="XP_030854037.1">
    <property type="nucleotide sequence ID" value="XM_030998177.1"/>
</dbReference>
<dbReference type="InterPro" id="IPR020479">
    <property type="entry name" value="HD_metazoa"/>
</dbReference>
<evidence type="ECO:0000313" key="12">
    <source>
        <dbReference type="EnsemblMetazoa" id="XP_030854037"/>
    </source>
</evidence>
<dbReference type="InterPro" id="IPR050848">
    <property type="entry name" value="Homeobox_TF"/>
</dbReference>
<dbReference type="Proteomes" id="UP000007110">
    <property type="component" value="Unassembled WGS sequence"/>
</dbReference>
<dbReference type="InterPro" id="IPR001356">
    <property type="entry name" value="HD"/>
</dbReference>
<reference evidence="12" key="2">
    <citation type="submission" date="2021-01" db="UniProtKB">
        <authorList>
            <consortium name="EnsemblMetazoa"/>
        </authorList>
    </citation>
    <scope>IDENTIFICATION</scope>
</reference>
<evidence type="ECO:0000259" key="11">
    <source>
        <dbReference type="PROSITE" id="PS50071"/>
    </source>
</evidence>
<feature type="domain" description="Homeobox" evidence="11">
    <location>
        <begin position="127"/>
        <end position="187"/>
    </location>
</feature>
<reference evidence="13" key="1">
    <citation type="submission" date="2015-02" db="EMBL/GenBank/DDBJ databases">
        <title>Genome sequencing for Strongylocentrotus purpuratus.</title>
        <authorList>
            <person name="Murali S."/>
            <person name="Liu Y."/>
            <person name="Vee V."/>
            <person name="English A."/>
            <person name="Wang M."/>
            <person name="Skinner E."/>
            <person name="Han Y."/>
            <person name="Muzny D.M."/>
            <person name="Worley K.C."/>
            <person name="Gibbs R.A."/>
        </authorList>
    </citation>
    <scope>NUCLEOTIDE SEQUENCE</scope>
</reference>
<dbReference type="Pfam" id="PF00046">
    <property type="entry name" value="Homeodomain"/>
    <property type="match status" value="1"/>
</dbReference>
<dbReference type="InterPro" id="IPR009057">
    <property type="entry name" value="Homeodomain-like_sf"/>
</dbReference>
<accession>A0A7M7PT10</accession>
<proteinExistence type="inferred from homology"/>
<evidence type="ECO:0000256" key="2">
    <source>
        <dbReference type="ARBA" id="ARBA00023015"/>
    </source>
</evidence>
<dbReference type="PROSITE" id="PS00027">
    <property type="entry name" value="HOMEOBOX_1"/>
    <property type="match status" value="1"/>
</dbReference>
<dbReference type="PROSITE" id="PS50071">
    <property type="entry name" value="HOMEOBOX_2"/>
    <property type="match status" value="1"/>
</dbReference>
<dbReference type="PRINTS" id="PR00024">
    <property type="entry name" value="HOMEOBOX"/>
</dbReference>
<evidence type="ECO:0000256" key="7">
    <source>
        <dbReference type="ARBA" id="ARBA00038196"/>
    </source>
</evidence>
<keyword evidence="6 8" id="KW-0539">Nucleus</keyword>
<keyword evidence="3 8" id="KW-0238">DNA-binding</keyword>
<evidence type="ECO:0000256" key="6">
    <source>
        <dbReference type="ARBA" id="ARBA00023242"/>
    </source>
</evidence>
<dbReference type="GeneID" id="115919053"/>
<keyword evidence="5" id="KW-0804">Transcription</keyword>
<dbReference type="GO" id="GO:0000981">
    <property type="term" value="F:DNA-binding transcription factor activity, RNA polymerase II-specific"/>
    <property type="evidence" value="ECO:0000318"/>
    <property type="project" value="GO_Central"/>
</dbReference>